<dbReference type="Pfam" id="PF03285">
    <property type="entry name" value="Paralemmin"/>
    <property type="match status" value="1"/>
</dbReference>
<evidence type="ECO:0000313" key="11">
    <source>
        <dbReference type="Proteomes" id="UP000727407"/>
    </source>
</evidence>
<evidence type="ECO:0000256" key="7">
    <source>
        <dbReference type="ARBA" id="ARBA00023054"/>
    </source>
</evidence>
<name>A0A8J4XG87_CLAMG</name>
<dbReference type="PANTHER" id="PTHR46881">
    <property type="entry name" value="PALMDELPHIN"/>
    <property type="match status" value="1"/>
</dbReference>
<feature type="non-terminal residue" evidence="10">
    <location>
        <position position="263"/>
    </location>
</feature>
<evidence type="ECO:0000256" key="2">
    <source>
        <dbReference type="ARBA" id="ARBA00004496"/>
    </source>
</evidence>
<organism evidence="10 11">
    <name type="scientific">Clarias magur</name>
    <name type="common">Asian catfish</name>
    <name type="synonym">Macropteronotus magur</name>
    <dbReference type="NCBI Taxonomy" id="1594786"/>
    <lineage>
        <taxon>Eukaryota</taxon>
        <taxon>Metazoa</taxon>
        <taxon>Chordata</taxon>
        <taxon>Craniata</taxon>
        <taxon>Vertebrata</taxon>
        <taxon>Euteleostomi</taxon>
        <taxon>Actinopterygii</taxon>
        <taxon>Neopterygii</taxon>
        <taxon>Teleostei</taxon>
        <taxon>Ostariophysi</taxon>
        <taxon>Siluriformes</taxon>
        <taxon>Clariidae</taxon>
        <taxon>Clarias</taxon>
    </lineage>
</organism>
<proteinExistence type="inferred from homology"/>
<accession>A0A8J4XG87</accession>
<comment type="similarity">
    <text evidence="4">Belongs to the paralemmin family.</text>
</comment>
<reference evidence="10" key="1">
    <citation type="submission" date="2020-07" db="EMBL/GenBank/DDBJ databases">
        <title>Clarias magur genome sequencing, assembly and annotation.</title>
        <authorList>
            <person name="Kushwaha B."/>
            <person name="Kumar R."/>
            <person name="Das P."/>
            <person name="Joshi C.G."/>
            <person name="Kumar D."/>
            <person name="Nagpure N.S."/>
            <person name="Pandey M."/>
            <person name="Agarwal S."/>
            <person name="Srivastava S."/>
            <person name="Singh M."/>
            <person name="Sahoo L."/>
            <person name="Jayasankar P."/>
            <person name="Meher P.K."/>
            <person name="Koringa P.G."/>
            <person name="Iquebal M.A."/>
            <person name="Das S.P."/>
            <person name="Bit A."/>
            <person name="Patnaik S."/>
            <person name="Patel N."/>
            <person name="Shah T.M."/>
            <person name="Hinsu A."/>
            <person name="Jena J.K."/>
        </authorList>
    </citation>
    <scope>NUCLEOTIDE SEQUENCE</scope>
    <source>
        <strain evidence="10">CIFAMagur01</strain>
        <tissue evidence="10">Testis</tissue>
    </source>
</reference>
<gene>
    <name evidence="10" type="ORF">DAT39_002499</name>
</gene>
<dbReference type="InterPro" id="IPR004965">
    <property type="entry name" value="Paralemmin"/>
</dbReference>
<dbReference type="Proteomes" id="UP000727407">
    <property type="component" value="Unassembled WGS sequence"/>
</dbReference>
<protein>
    <recommendedName>
        <fullName evidence="9">Palmdelphin</fullName>
    </recommendedName>
</protein>
<evidence type="ECO:0000256" key="9">
    <source>
        <dbReference type="ARBA" id="ARBA00040857"/>
    </source>
</evidence>
<sequence length="263" mass="29716">SAGKESEDALNELSPLEVEELIRKAAVKKDPTDVEYHEPVFSSCYSRSSTPQNMKRGMVSPGPSGFDILSKTSGLIQPEKQTSQHQENAQAMISSISDHATLNKNAINRQKNNVTQLHEGEHTDKAELTQELQEQKKLVPVFDSKLGFEKYCTFHPRENACFSANNSSEMDCSEPVTLIFMGYQDAESEGNDMIQAELVVIGNDEEKDDEEPPLSYHPQGYHSKVFQPKKNNLHRSEVRHIFIKNHSPEGHITQYWTQTQTPQ</sequence>
<evidence type="ECO:0000256" key="8">
    <source>
        <dbReference type="ARBA" id="ARBA00023273"/>
    </source>
</evidence>
<dbReference type="GO" id="GO:0005737">
    <property type="term" value="C:cytoplasm"/>
    <property type="evidence" value="ECO:0007669"/>
    <property type="project" value="UniProtKB-SubCell"/>
</dbReference>
<keyword evidence="11" id="KW-1185">Reference proteome</keyword>
<comment type="subcellular location">
    <subcellularLocation>
        <location evidence="1">Cell projection</location>
        <location evidence="1">Dendrite</location>
    </subcellularLocation>
    <subcellularLocation>
        <location evidence="3">Cell projection</location>
        <location evidence="3">Dendritic spine</location>
    </subcellularLocation>
    <subcellularLocation>
        <location evidence="2">Cytoplasm</location>
    </subcellularLocation>
</comment>
<evidence type="ECO:0000256" key="4">
    <source>
        <dbReference type="ARBA" id="ARBA00005756"/>
    </source>
</evidence>
<keyword evidence="8" id="KW-0966">Cell projection</keyword>
<dbReference type="GO" id="GO:0008360">
    <property type="term" value="P:regulation of cell shape"/>
    <property type="evidence" value="ECO:0007669"/>
    <property type="project" value="InterPro"/>
</dbReference>
<keyword evidence="5" id="KW-0963">Cytoplasm</keyword>
<dbReference type="AlphaFoldDB" id="A0A8J4XG87"/>
<evidence type="ECO:0000256" key="1">
    <source>
        <dbReference type="ARBA" id="ARBA00004279"/>
    </source>
</evidence>
<dbReference type="GO" id="GO:0016020">
    <property type="term" value="C:membrane"/>
    <property type="evidence" value="ECO:0007669"/>
    <property type="project" value="InterPro"/>
</dbReference>
<comment type="caution">
    <text evidence="10">The sequence shown here is derived from an EMBL/GenBank/DDBJ whole genome shotgun (WGS) entry which is preliminary data.</text>
</comment>
<evidence type="ECO:0000256" key="3">
    <source>
        <dbReference type="ARBA" id="ARBA00004552"/>
    </source>
</evidence>
<dbReference type="GO" id="GO:0043197">
    <property type="term" value="C:dendritic spine"/>
    <property type="evidence" value="ECO:0007669"/>
    <property type="project" value="UniProtKB-SubCell"/>
</dbReference>
<keyword evidence="6" id="KW-0770">Synapse</keyword>
<evidence type="ECO:0000256" key="6">
    <source>
        <dbReference type="ARBA" id="ARBA00023018"/>
    </source>
</evidence>
<evidence type="ECO:0000313" key="10">
    <source>
        <dbReference type="EMBL" id="KAF5907695.1"/>
    </source>
</evidence>
<feature type="non-terminal residue" evidence="10">
    <location>
        <position position="1"/>
    </location>
</feature>
<dbReference type="PANTHER" id="PTHR46881:SF1">
    <property type="entry name" value="PALMDELPHIN"/>
    <property type="match status" value="1"/>
</dbReference>
<dbReference type="OrthoDB" id="9937247at2759"/>
<evidence type="ECO:0000256" key="5">
    <source>
        <dbReference type="ARBA" id="ARBA00022490"/>
    </source>
</evidence>
<dbReference type="EMBL" id="QNUK01000019">
    <property type="protein sequence ID" value="KAF5907695.1"/>
    <property type="molecule type" value="Genomic_DNA"/>
</dbReference>
<keyword evidence="7" id="KW-0175">Coiled coil</keyword>